<dbReference type="SUPFAM" id="SSF54211">
    <property type="entry name" value="Ribosomal protein S5 domain 2-like"/>
    <property type="match status" value="1"/>
</dbReference>
<dbReference type="InterPro" id="IPR014721">
    <property type="entry name" value="Ribsml_uS5_D2-typ_fold_subgr"/>
</dbReference>
<name>A0A2M7T8I3_9ACTN</name>
<dbReference type="InterPro" id="IPR004424">
    <property type="entry name" value="IspE"/>
</dbReference>
<evidence type="ECO:0000259" key="7">
    <source>
        <dbReference type="Pfam" id="PF00288"/>
    </source>
</evidence>
<reference evidence="10" key="1">
    <citation type="submission" date="2017-09" db="EMBL/GenBank/DDBJ databases">
        <title>Depth-based differentiation of microbial function through sediment-hosted aquifers and enrichment of novel symbionts in the deep terrestrial subsurface.</title>
        <authorList>
            <person name="Probst A.J."/>
            <person name="Ladd B."/>
            <person name="Jarett J.K."/>
            <person name="Geller-Mcgrath D.E."/>
            <person name="Sieber C.M.K."/>
            <person name="Emerson J.B."/>
            <person name="Anantharaman K."/>
            <person name="Thomas B.C."/>
            <person name="Malmstrom R."/>
            <person name="Stieglmeier M."/>
            <person name="Klingl A."/>
            <person name="Woyke T."/>
            <person name="Ryan C.M."/>
            <person name="Banfield J.F."/>
        </authorList>
    </citation>
    <scope>NUCLEOTIDE SEQUENCE [LARGE SCALE GENOMIC DNA]</scope>
</reference>
<protein>
    <recommendedName>
        <fullName evidence="6">4-(cytidine 5'-diphospho)-2-C-methyl-D-erythritol kinase</fullName>
        <ecNumber evidence="6">2.7.1.148</ecNumber>
    </recommendedName>
</protein>
<dbReference type="PIRSF" id="PIRSF010376">
    <property type="entry name" value="IspE"/>
    <property type="match status" value="1"/>
</dbReference>
<proteinExistence type="inferred from homology"/>
<feature type="domain" description="GHMP kinase C-terminal" evidence="8">
    <location>
        <begin position="209"/>
        <end position="268"/>
    </location>
</feature>
<evidence type="ECO:0000313" key="10">
    <source>
        <dbReference type="Proteomes" id="UP000230956"/>
    </source>
</evidence>
<dbReference type="InterPro" id="IPR013750">
    <property type="entry name" value="GHMP_kinase_C_dom"/>
</dbReference>
<dbReference type="PANTHER" id="PTHR43527:SF2">
    <property type="entry name" value="4-DIPHOSPHOCYTIDYL-2-C-METHYL-D-ERYTHRITOL KINASE, CHLOROPLASTIC"/>
    <property type="match status" value="1"/>
</dbReference>
<feature type="domain" description="GHMP kinase N-terminal" evidence="7">
    <location>
        <begin position="74"/>
        <end position="152"/>
    </location>
</feature>
<evidence type="ECO:0000256" key="1">
    <source>
        <dbReference type="ARBA" id="ARBA00009684"/>
    </source>
</evidence>
<dbReference type="NCBIfam" id="TIGR00154">
    <property type="entry name" value="ispE"/>
    <property type="match status" value="1"/>
</dbReference>
<dbReference type="SUPFAM" id="SSF55060">
    <property type="entry name" value="GHMP Kinase, C-terminal domain"/>
    <property type="match status" value="1"/>
</dbReference>
<dbReference type="RefSeq" id="WP_286976403.1">
    <property type="nucleotide sequence ID" value="NZ_PFNG01000110.1"/>
</dbReference>
<feature type="non-terminal residue" evidence="9">
    <location>
        <position position="270"/>
    </location>
</feature>
<dbReference type="InterPro" id="IPR036554">
    <property type="entry name" value="GHMP_kinase_C_sf"/>
</dbReference>
<dbReference type="EMBL" id="PFNG01000110">
    <property type="protein sequence ID" value="PIZ39732.1"/>
    <property type="molecule type" value="Genomic_DNA"/>
</dbReference>
<keyword evidence="3" id="KW-0547">Nucleotide-binding</keyword>
<keyword evidence="5" id="KW-0067">ATP-binding</keyword>
<dbReference type="GO" id="GO:0016114">
    <property type="term" value="P:terpenoid biosynthetic process"/>
    <property type="evidence" value="ECO:0007669"/>
    <property type="project" value="UniProtKB-UniRule"/>
</dbReference>
<evidence type="ECO:0000256" key="6">
    <source>
        <dbReference type="NCBIfam" id="TIGR00154"/>
    </source>
</evidence>
<dbReference type="Proteomes" id="UP000230956">
    <property type="component" value="Unassembled WGS sequence"/>
</dbReference>
<gene>
    <name evidence="9" type="ORF">COY37_04675</name>
</gene>
<dbReference type="InterPro" id="IPR020568">
    <property type="entry name" value="Ribosomal_Su5_D2-typ_SF"/>
</dbReference>
<accession>A0A2M7T8I3</accession>
<evidence type="ECO:0000256" key="2">
    <source>
        <dbReference type="ARBA" id="ARBA00022679"/>
    </source>
</evidence>
<dbReference type="PANTHER" id="PTHR43527">
    <property type="entry name" value="4-DIPHOSPHOCYTIDYL-2-C-METHYL-D-ERYTHRITOL KINASE, CHLOROPLASTIC"/>
    <property type="match status" value="1"/>
</dbReference>
<sequence>MRLVSGANTYHTMLSIKAHAKINLYLDVISRYPNGYHQIESVMQSISLHDLIEISPAQELIVSCTEETLSGEENLAFRAALELRKQAVVKAGASLNIIKHIPVAAGLAGGSADAAAALTGLNILWGLNLPREELQGIGAGLGADIPFCLAGGTLLAQGKGDILTKLNPMPDTAIVVITPPLHVSTAEIYHAIDEERPAPLNAKDTIVEALSGRDLGQIAVSLDNLLETVALKRYPAISRAKQLGVTAGGIGALMSGSGPTVFILCEDLRS</sequence>
<dbReference type="GO" id="GO:0005524">
    <property type="term" value="F:ATP binding"/>
    <property type="evidence" value="ECO:0007669"/>
    <property type="project" value="UniProtKB-KW"/>
</dbReference>
<dbReference type="GO" id="GO:0050515">
    <property type="term" value="F:4-(cytidine 5'-diphospho)-2-C-methyl-D-erythritol kinase activity"/>
    <property type="evidence" value="ECO:0007669"/>
    <property type="project" value="UniProtKB-UniRule"/>
</dbReference>
<dbReference type="Pfam" id="PF08544">
    <property type="entry name" value="GHMP_kinases_C"/>
    <property type="match status" value="1"/>
</dbReference>
<dbReference type="HAMAP" id="MF_00061">
    <property type="entry name" value="IspE"/>
    <property type="match status" value="1"/>
</dbReference>
<keyword evidence="4 9" id="KW-0418">Kinase</keyword>
<evidence type="ECO:0000256" key="4">
    <source>
        <dbReference type="ARBA" id="ARBA00022777"/>
    </source>
</evidence>
<comment type="caution">
    <text evidence="9">The sequence shown here is derived from an EMBL/GenBank/DDBJ whole genome shotgun (WGS) entry which is preliminary data.</text>
</comment>
<organism evidence="9 10">
    <name type="scientific">Candidatus Aquicultor secundus</name>
    <dbReference type="NCBI Taxonomy" id="1973895"/>
    <lineage>
        <taxon>Bacteria</taxon>
        <taxon>Bacillati</taxon>
        <taxon>Actinomycetota</taxon>
        <taxon>Candidatus Aquicultoria</taxon>
        <taxon>Candidatus Aquicultorales</taxon>
        <taxon>Candidatus Aquicultoraceae</taxon>
        <taxon>Candidatus Aquicultor</taxon>
    </lineage>
</organism>
<evidence type="ECO:0000256" key="3">
    <source>
        <dbReference type="ARBA" id="ARBA00022741"/>
    </source>
</evidence>
<dbReference type="Gene3D" id="3.30.70.890">
    <property type="entry name" value="GHMP kinase, C-terminal domain"/>
    <property type="match status" value="1"/>
</dbReference>
<evidence type="ECO:0000256" key="5">
    <source>
        <dbReference type="ARBA" id="ARBA00022840"/>
    </source>
</evidence>
<evidence type="ECO:0000313" key="9">
    <source>
        <dbReference type="EMBL" id="PIZ39732.1"/>
    </source>
</evidence>
<dbReference type="AlphaFoldDB" id="A0A2M7T8I3"/>
<dbReference type="Pfam" id="PF00288">
    <property type="entry name" value="GHMP_kinases_N"/>
    <property type="match status" value="1"/>
</dbReference>
<dbReference type="InterPro" id="IPR006204">
    <property type="entry name" value="GHMP_kinase_N_dom"/>
</dbReference>
<evidence type="ECO:0000259" key="8">
    <source>
        <dbReference type="Pfam" id="PF08544"/>
    </source>
</evidence>
<keyword evidence="2" id="KW-0808">Transferase</keyword>
<comment type="similarity">
    <text evidence="1">Belongs to the GHMP kinase family. IspE subfamily.</text>
</comment>
<dbReference type="Gene3D" id="3.30.230.10">
    <property type="match status" value="1"/>
</dbReference>
<dbReference type="EC" id="2.7.1.148" evidence="6"/>